<feature type="transmembrane region" description="Helical" evidence="5">
    <location>
        <begin position="78"/>
        <end position="96"/>
    </location>
</feature>
<keyword evidence="3 5" id="KW-1133">Transmembrane helix</keyword>
<reference evidence="6" key="1">
    <citation type="submission" date="2021-06" db="EMBL/GenBank/DDBJ databases">
        <title>44 bacteria genomes isolated from Dapeng, Shenzhen.</title>
        <authorList>
            <person name="Zheng W."/>
            <person name="Yu S."/>
            <person name="Huang Y."/>
        </authorList>
    </citation>
    <scope>NUCLEOTIDE SEQUENCE</scope>
    <source>
        <strain evidence="6">DP5N28-2</strain>
    </source>
</reference>
<name>A0A953HQS1_9BACT</name>
<evidence type="ECO:0000256" key="4">
    <source>
        <dbReference type="ARBA" id="ARBA00023136"/>
    </source>
</evidence>
<dbReference type="Pfam" id="PF02659">
    <property type="entry name" value="Mntp"/>
    <property type="match status" value="1"/>
</dbReference>
<feature type="transmembrane region" description="Helical" evidence="5">
    <location>
        <begin position="40"/>
        <end position="66"/>
    </location>
</feature>
<gene>
    <name evidence="6" type="ORF">KUV50_00465</name>
</gene>
<dbReference type="InterPro" id="IPR003810">
    <property type="entry name" value="Mntp/YtaF"/>
</dbReference>
<evidence type="ECO:0000256" key="3">
    <source>
        <dbReference type="ARBA" id="ARBA00022989"/>
    </source>
</evidence>
<keyword evidence="7" id="KW-1185">Reference proteome</keyword>
<dbReference type="Proteomes" id="UP000753961">
    <property type="component" value="Unassembled WGS sequence"/>
</dbReference>
<evidence type="ECO:0000256" key="5">
    <source>
        <dbReference type="SAM" id="Phobius"/>
    </source>
</evidence>
<evidence type="ECO:0000256" key="1">
    <source>
        <dbReference type="ARBA" id="ARBA00022475"/>
    </source>
</evidence>
<organism evidence="6 7">
    <name type="scientific">Membranihabitans marinus</name>
    <dbReference type="NCBI Taxonomy" id="1227546"/>
    <lineage>
        <taxon>Bacteria</taxon>
        <taxon>Pseudomonadati</taxon>
        <taxon>Bacteroidota</taxon>
        <taxon>Saprospiria</taxon>
        <taxon>Saprospirales</taxon>
        <taxon>Saprospiraceae</taxon>
        <taxon>Membranihabitans</taxon>
    </lineage>
</organism>
<feature type="transmembrane region" description="Helical" evidence="5">
    <location>
        <begin position="145"/>
        <end position="167"/>
    </location>
</feature>
<comment type="caution">
    <text evidence="6">The sequence shown here is derived from an EMBL/GenBank/DDBJ whole genome shotgun (WGS) entry which is preliminary data.</text>
</comment>
<dbReference type="PANTHER" id="PTHR36394">
    <property type="entry name" value="OS01G0277700 PROTEIN"/>
    <property type="match status" value="1"/>
</dbReference>
<evidence type="ECO:0000313" key="6">
    <source>
        <dbReference type="EMBL" id="MBY5956586.1"/>
    </source>
</evidence>
<evidence type="ECO:0000313" key="7">
    <source>
        <dbReference type="Proteomes" id="UP000753961"/>
    </source>
</evidence>
<proteinExistence type="predicted"/>
<dbReference type="EMBL" id="JAHVHU010000001">
    <property type="protein sequence ID" value="MBY5956586.1"/>
    <property type="molecule type" value="Genomic_DNA"/>
</dbReference>
<dbReference type="AlphaFoldDB" id="A0A953HQS1"/>
<dbReference type="PANTHER" id="PTHR36394:SF1">
    <property type="entry name" value="OS01G0277700 PROTEIN"/>
    <property type="match status" value="1"/>
</dbReference>
<sequence length="207" mass="23497">MISILLSGLVLSVLHAVIPNHWIPLVTLSKKEQWGLSKTLNITAIAGGAHVLSTVLIGLLISFLSFQLSKDFEKWTHWISPALLVALGIYFIYQHYHHHHFSIDQEGNPKTTRQQIKIIVIAMFFSPCLEIEALYIMAGQHSWMLTVWLSLLYIVVTLAGMLTWVYIVHQGLEKLNRNWHWLEHSSGIIAGVILIATGIASFFFHIH</sequence>
<keyword evidence="1" id="KW-1003">Cell membrane</keyword>
<dbReference type="RefSeq" id="WP_222578105.1">
    <property type="nucleotide sequence ID" value="NZ_JAHVHU010000001.1"/>
</dbReference>
<protein>
    <submittedName>
        <fullName evidence="6">Manganese efflux pump</fullName>
    </submittedName>
</protein>
<keyword evidence="2 5" id="KW-0812">Transmembrane</keyword>
<evidence type="ECO:0000256" key="2">
    <source>
        <dbReference type="ARBA" id="ARBA00022692"/>
    </source>
</evidence>
<accession>A0A953HQS1</accession>
<feature type="transmembrane region" description="Helical" evidence="5">
    <location>
        <begin position="116"/>
        <end position="138"/>
    </location>
</feature>
<feature type="transmembrane region" description="Helical" evidence="5">
    <location>
        <begin position="187"/>
        <end position="206"/>
    </location>
</feature>
<keyword evidence="4 5" id="KW-0472">Membrane</keyword>